<evidence type="ECO:0000256" key="4">
    <source>
        <dbReference type="ARBA" id="ARBA00022833"/>
    </source>
</evidence>
<name>A0ABR1QVL3_9PEZI</name>
<evidence type="ECO:0000313" key="8">
    <source>
        <dbReference type="EMBL" id="KAK7966730.1"/>
    </source>
</evidence>
<sequence>MQLPTTWGRWQEHHQSSPEYGMLGHSGMMQYDSRATSSPTVQQPSVATQYMVGNSYSMPSVSSMTAPHYQPHNPFGFQAYPPSTPSPLVAPFRQFSDGRPTLRVMPISSEKASETSYPRDSMHSNIESNAASPEVKHELHTPPQPARGQDSSVTLTPTSAKNEGNKFENNTFIDNLMRVVQSKLDSKSDDNSPEARYPSPPRGSRSASPEDVKPNAKHPKKYRCDVADCNQKFAQKTHLYIHIRSHTGEKPYPCNHPGCGHYFSQLGNLKTHERRHTGEKPFACEQCGKRFAQRGNVRAHMNVHDPSKRFYCNLDGCGRPFTQRGNLKVGLFAAILLTGVHADLCDLSQSHQNKFHTKTLMELTEKFATMSAAELNSLPKEERKVFDDFAIIYKNLNKGIKGRGRDRNVAPAVPRSHPHNAQSLAGPPSRHLAQQQHTPPMHPHMTSGSVPQLPQLPHPAELQHPHHHGLPPHQHHHEGDYHSYVMMRQHQHHQQQHSNPGQQHHMMVGRNTRPYEMMEVDQESLSGSGATPSSTGTFYEEDHNRNLSFEQHRMY</sequence>
<feature type="domain" description="C2H2-type" evidence="7">
    <location>
        <begin position="252"/>
        <end position="281"/>
    </location>
</feature>
<evidence type="ECO:0000259" key="7">
    <source>
        <dbReference type="PROSITE" id="PS50157"/>
    </source>
</evidence>
<dbReference type="SMART" id="SM00355">
    <property type="entry name" value="ZnF_C2H2"/>
    <property type="match status" value="3"/>
</dbReference>
<accession>A0ABR1QVL3</accession>
<dbReference type="Gene3D" id="3.30.160.60">
    <property type="entry name" value="Classic Zinc Finger"/>
    <property type="match status" value="4"/>
</dbReference>
<keyword evidence="1" id="KW-0479">Metal-binding</keyword>
<evidence type="ECO:0000256" key="5">
    <source>
        <dbReference type="PROSITE-ProRule" id="PRU00042"/>
    </source>
</evidence>
<evidence type="ECO:0000256" key="2">
    <source>
        <dbReference type="ARBA" id="ARBA00022737"/>
    </source>
</evidence>
<dbReference type="InterPro" id="IPR036236">
    <property type="entry name" value="Znf_C2H2_sf"/>
</dbReference>
<feature type="compositionally biased region" description="Basic residues" evidence="6">
    <location>
        <begin position="465"/>
        <end position="476"/>
    </location>
</feature>
<feature type="compositionally biased region" description="Polar residues" evidence="6">
    <location>
        <begin position="114"/>
        <end position="131"/>
    </location>
</feature>
<dbReference type="PANTHER" id="PTHR19818">
    <property type="entry name" value="ZINC FINGER PROTEIN ZIC AND GLI"/>
    <property type="match status" value="1"/>
</dbReference>
<keyword evidence="4" id="KW-0862">Zinc</keyword>
<keyword evidence="3 5" id="KW-0863">Zinc-finger</keyword>
<dbReference type="Proteomes" id="UP001391051">
    <property type="component" value="Unassembled WGS sequence"/>
</dbReference>
<feature type="compositionally biased region" description="Basic and acidic residues" evidence="6">
    <location>
        <begin position="540"/>
        <end position="555"/>
    </location>
</feature>
<evidence type="ECO:0000313" key="9">
    <source>
        <dbReference type="Proteomes" id="UP001391051"/>
    </source>
</evidence>
<feature type="region of interest" description="Disordered" evidence="6">
    <location>
        <begin position="99"/>
        <end position="169"/>
    </location>
</feature>
<gene>
    <name evidence="8" type="ORF">PG986_001007</name>
</gene>
<feature type="domain" description="C2H2-type" evidence="7">
    <location>
        <begin position="282"/>
        <end position="309"/>
    </location>
</feature>
<dbReference type="PANTHER" id="PTHR19818:SF139">
    <property type="entry name" value="PAIR-RULE PROTEIN ODD-PAIRED"/>
    <property type="match status" value="1"/>
</dbReference>
<proteinExistence type="predicted"/>
<dbReference type="SUPFAM" id="SSF57667">
    <property type="entry name" value="beta-beta-alpha zinc fingers"/>
    <property type="match status" value="2"/>
</dbReference>
<dbReference type="InterPro" id="IPR050329">
    <property type="entry name" value="GLI_C2H2-zinc-finger"/>
</dbReference>
<dbReference type="Pfam" id="PF00096">
    <property type="entry name" value="zf-C2H2"/>
    <property type="match status" value="3"/>
</dbReference>
<protein>
    <recommendedName>
        <fullName evidence="7">C2H2-type domain-containing protein</fullName>
    </recommendedName>
</protein>
<dbReference type="EMBL" id="JAQQWE010000001">
    <property type="protein sequence ID" value="KAK7966730.1"/>
    <property type="molecule type" value="Genomic_DNA"/>
</dbReference>
<keyword evidence="9" id="KW-1185">Reference proteome</keyword>
<dbReference type="InterPro" id="IPR013087">
    <property type="entry name" value="Znf_C2H2_type"/>
</dbReference>
<organism evidence="8 9">
    <name type="scientific">Apiospora aurea</name>
    <dbReference type="NCBI Taxonomy" id="335848"/>
    <lineage>
        <taxon>Eukaryota</taxon>
        <taxon>Fungi</taxon>
        <taxon>Dikarya</taxon>
        <taxon>Ascomycota</taxon>
        <taxon>Pezizomycotina</taxon>
        <taxon>Sordariomycetes</taxon>
        <taxon>Xylariomycetidae</taxon>
        <taxon>Amphisphaeriales</taxon>
        <taxon>Apiosporaceae</taxon>
        <taxon>Apiospora</taxon>
    </lineage>
</organism>
<feature type="region of interest" description="Disordered" evidence="6">
    <location>
        <begin position="183"/>
        <end position="219"/>
    </location>
</feature>
<feature type="compositionally biased region" description="Polar residues" evidence="6">
    <location>
        <begin position="149"/>
        <end position="169"/>
    </location>
</feature>
<evidence type="ECO:0000256" key="3">
    <source>
        <dbReference type="ARBA" id="ARBA00022771"/>
    </source>
</evidence>
<dbReference type="GeneID" id="92070291"/>
<evidence type="ECO:0000256" key="6">
    <source>
        <dbReference type="SAM" id="MobiDB-lite"/>
    </source>
</evidence>
<keyword evidence="2" id="KW-0677">Repeat</keyword>
<reference evidence="8 9" key="1">
    <citation type="submission" date="2023-01" db="EMBL/GenBank/DDBJ databases">
        <title>Analysis of 21 Apiospora genomes using comparative genomics revels a genus with tremendous synthesis potential of carbohydrate active enzymes and secondary metabolites.</title>
        <authorList>
            <person name="Sorensen T."/>
        </authorList>
    </citation>
    <scope>NUCLEOTIDE SEQUENCE [LARGE SCALE GENOMIC DNA]</scope>
    <source>
        <strain evidence="8 9">CBS 24483</strain>
    </source>
</reference>
<feature type="domain" description="C2H2-type" evidence="7">
    <location>
        <begin position="222"/>
        <end position="251"/>
    </location>
</feature>
<evidence type="ECO:0000256" key="1">
    <source>
        <dbReference type="ARBA" id="ARBA00022723"/>
    </source>
</evidence>
<dbReference type="PROSITE" id="PS50157">
    <property type="entry name" value="ZINC_FINGER_C2H2_2"/>
    <property type="match status" value="3"/>
</dbReference>
<comment type="caution">
    <text evidence="8">The sequence shown here is derived from an EMBL/GenBank/DDBJ whole genome shotgun (WGS) entry which is preliminary data.</text>
</comment>
<feature type="region of interest" description="Disordered" evidence="6">
    <location>
        <begin position="525"/>
        <end position="555"/>
    </location>
</feature>
<feature type="region of interest" description="Disordered" evidence="6">
    <location>
        <begin position="401"/>
        <end position="477"/>
    </location>
</feature>
<feature type="compositionally biased region" description="Low complexity" evidence="6">
    <location>
        <begin position="525"/>
        <end position="537"/>
    </location>
</feature>
<dbReference type="RefSeq" id="XP_066706122.1">
    <property type="nucleotide sequence ID" value="XM_066837229.1"/>
</dbReference>
<dbReference type="PROSITE" id="PS00028">
    <property type="entry name" value="ZINC_FINGER_C2H2_1"/>
    <property type="match status" value="3"/>
</dbReference>